<keyword evidence="2" id="KW-1185">Reference proteome</keyword>
<organism evidence="1 2">
    <name type="scientific">Sinomicrobium weinanense</name>
    <dbReference type="NCBI Taxonomy" id="2842200"/>
    <lineage>
        <taxon>Bacteria</taxon>
        <taxon>Pseudomonadati</taxon>
        <taxon>Bacteroidota</taxon>
        <taxon>Flavobacteriia</taxon>
        <taxon>Flavobacteriales</taxon>
        <taxon>Flavobacteriaceae</taxon>
        <taxon>Sinomicrobium</taxon>
    </lineage>
</organism>
<reference evidence="1 2" key="1">
    <citation type="submission" date="2020-09" db="EMBL/GenBank/DDBJ databases">
        <title>Sinomicrobium weinanense sp. nov., a halophilic bacteria isolated from saline-alkali soil.</title>
        <authorList>
            <person name="Wu P."/>
            <person name="Ren H."/>
            <person name="Mei Y."/>
            <person name="Liang Y."/>
            <person name="Chen Z."/>
        </authorList>
    </citation>
    <scope>NUCLEOTIDE SEQUENCE [LARGE SCALE GENOMIC DNA]</scope>
    <source>
        <strain evidence="1 2">FJxs</strain>
    </source>
</reference>
<protein>
    <submittedName>
        <fullName evidence="1">Rrf2 family transcriptional regulator</fullName>
    </submittedName>
</protein>
<dbReference type="PANTHER" id="PTHR33221:SF15">
    <property type="entry name" value="HTH-TYPE TRANSCRIPTIONAL REGULATOR YWGB-RELATED"/>
    <property type="match status" value="1"/>
</dbReference>
<dbReference type="GO" id="GO:0005829">
    <property type="term" value="C:cytosol"/>
    <property type="evidence" value="ECO:0007669"/>
    <property type="project" value="TreeGrafter"/>
</dbReference>
<dbReference type="RefSeq" id="WP_187965110.1">
    <property type="nucleotide sequence ID" value="NZ_JACVDC010000018.1"/>
</dbReference>
<dbReference type="SUPFAM" id="SSF46785">
    <property type="entry name" value="Winged helix' DNA-binding domain"/>
    <property type="match status" value="1"/>
</dbReference>
<gene>
    <name evidence="1" type="ORF">IBL28_08285</name>
</gene>
<dbReference type="Gene3D" id="1.10.10.10">
    <property type="entry name" value="Winged helix-like DNA-binding domain superfamily/Winged helix DNA-binding domain"/>
    <property type="match status" value="1"/>
</dbReference>
<sequence>MNNVRFATALHILTLLAIMKDELLSSAFIAGSVNVNAAVIRKEISNLKACGLVESKEGKGGGSFLARPASQIKLSEIYEAVRLVPVLGRANTPNPKCPVGKKVNEHLETLYEETDNYVVRKLSTISLEEFAGKFG</sequence>
<evidence type="ECO:0000313" key="2">
    <source>
        <dbReference type="Proteomes" id="UP000653730"/>
    </source>
</evidence>
<comment type="caution">
    <text evidence="1">The sequence shown here is derived from an EMBL/GenBank/DDBJ whole genome shotgun (WGS) entry which is preliminary data.</text>
</comment>
<dbReference type="InterPro" id="IPR000944">
    <property type="entry name" value="Tscrpt_reg_Rrf2"/>
</dbReference>
<dbReference type="InterPro" id="IPR036390">
    <property type="entry name" value="WH_DNA-bd_sf"/>
</dbReference>
<dbReference type="InterPro" id="IPR036388">
    <property type="entry name" value="WH-like_DNA-bd_sf"/>
</dbReference>
<proteinExistence type="predicted"/>
<dbReference type="Proteomes" id="UP000653730">
    <property type="component" value="Unassembled WGS sequence"/>
</dbReference>
<accession>A0A926JR43</accession>
<dbReference type="EMBL" id="JACVDC010000018">
    <property type="protein sequence ID" value="MBC9795960.1"/>
    <property type="molecule type" value="Genomic_DNA"/>
</dbReference>
<dbReference type="PROSITE" id="PS51197">
    <property type="entry name" value="HTH_RRF2_2"/>
    <property type="match status" value="1"/>
</dbReference>
<evidence type="ECO:0000313" key="1">
    <source>
        <dbReference type="EMBL" id="MBC9795960.1"/>
    </source>
</evidence>
<dbReference type="GO" id="GO:0003700">
    <property type="term" value="F:DNA-binding transcription factor activity"/>
    <property type="evidence" value="ECO:0007669"/>
    <property type="project" value="TreeGrafter"/>
</dbReference>
<dbReference type="AlphaFoldDB" id="A0A926JR43"/>
<dbReference type="Pfam" id="PF02082">
    <property type="entry name" value="Rrf2"/>
    <property type="match status" value="1"/>
</dbReference>
<dbReference type="PANTHER" id="PTHR33221">
    <property type="entry name" value="WINGED HELIX-TURN-HELIX TRANSCRIPTIONAL REGULATOR, RRF2 FAMILY"/>
    <property type="match status" value="1"/>
</dbReference>
<name>A0A926JR43_9FLAO</name>